<name>A0A1X7IAH1_9BACL</name>
<feature type="transmembrane region" description="Helical" evidence="1">
    <location>
        <begin position="35"/>
        <end position="56"/>
    </location>
</feature>
<reference evidence="2 3" key="1">
    <citation type="submission" date="2017-04" db="EMBL/GenBank/DDBJ databases">
        <authorList>
            <person name="Afonso C.L."/>
            <person name="Miller P.J."/>
            <person name="Scott M.A."/>
            <person name="Spackman E."/>
            <person name="Goraichik I."/>
            <person name="Dimitrov K.M."/>
            <person name="Suarez D.L."/>
            <person name="Swayne D.E."/>
        </authorList>
    </citation>
    <scope>NUCLEOTIDE SEQUENCE [LARGE SCALE GENOMIC DNA]</scope>
    <source>
        <strain evidence="2 3">11</strain>
    </source>
</reference>
<organism evidence="2 3">
    <name type="scientific">Paenibacillus aquistagni</name>
    <dbReference type="NCBI Taxonomy" id="1852522"/>
    <lineage>
        <taxon>Bacteria</taxon>
        <taxon>Bacillati</taxon>
        <taxon>Bacillota</taxon>
        <taxon>Bacilli</taxon>
        <taxon>Bacillales</taxon>
        <taxon>Paenibacillaceae</taxon>
        <taxon>Paenibacillus</taxon>
    </lineage>
</organism>
<accession>A0A1X7IAH1</accession>
<proteinExistence type="predicted"/>
<feature type="transmembrane region" description="Helical" evidence="1">
    <location>
        <begin position="6"/>
        <end position="23"/>
    </location>
</feature>
<protein>
    <submittedName>
        <fullName evidence="2">Uncharacterized protein</fullName>
    </submittedName>
</protein>
<keyword evidence="3" id="KW-1185">Reference proteome</keyword>
<keyword evidence="1" id="KW-1133">Transmembrane helix</keyword>
<gene>
    <name evidence="2" type="ORF">SAMN06295960_0229</name>
</gene>
<dbReference type="EMBL" id="FXAZ01000001">
    <property type="protein sequence ID" value="SMG10953.1"/>
    <property type="molecule type" value="Genomic_DNA"/>
</dbReference>
<dbReference type="AlphaFoldDB" id="A0A1X7IAH1"/>
<keyword evidence="1" id="KW-0472">Membrane</keyword>
<dbReference type="RefSeq" id="WP_085492521.1">
    <property type="nucleotide sequence ID" value="NZ_FXAZ01000001.1"/>
</dbReference>
<keyword evidence="1" id="KW-0812">Transmembrane</keyword>
<sequence length="91" mass="10322">MIFVNWRRISIATLLLPLMFVWFDEYLIHEGVLEGIGLASAMIIPPIGMLFAMLSFRSTESTRDLALVAAHFMLGLFYFIYMSVGTLIFGI</sequence>
<dbReference type="STRING" id="1852522.SAMN06295960_0229"/>
<evidence type="ECO:0000313" key="2">
    <source>
        <dbReference type="EMBL" id="SMG10953.1"/>
    </source>
</evidence>
<evidence type="ECO:0000256" key="1">
    <source>
        <dbReference type="SAM" id="Phobius"/>
    </source>
</evidence>
<dbReference type="Proteomes" id="UP000193834">
    <property type="component" value="Unassembled WGS sequence"/>
</dbReference>
<feature type="transmembrane region" description="Helical" evidence="1">
    <location>
        <begin position="68"/>
        <end position="89"/>
    </location>
</feature>
<evidence type="ECO:0000313" key="3">
    <source>
        <dbReference type="Proteomes" id="UP000193834"/>
    </source>
</evidence>